<evidence type="ECO:0000313" key="3">
    <source>
        <dbReference type="Proteomes" id="UP000217785"/>
    </source>
</evidence>
<reference evidence="3" key="1">
    <citation type="submission" date="2017-07" db="EMBL/GenBank/DDBJ databases">
        <title>Draft genome sequence of Effusibacillus lacus strain skLN1.</title>
        <authorList>
            <person name="Watanabe M."/>
            <person name="Kojima H."/>
            <person name="Fukui M."/>
        </authorList>
    </citation>
    <scope>NUCLEOTIDE SEQUENCE [LARGE SCALE GENOMIC DNA]</scope>
    <source>
        <strain evidence="3">skLN1</strain>
    </source>
</reference>
<dbReference type="OrthoDB" id="9813321at2"/>
<dbReference type="InterPro" id="IPR013429">
    <property type="entry name" value="Regulatory_FmdB_Zinc_ribbon"/>
</dbReference>
<dbReference type="AlphaFoldDB" id="A0A292YEA4"/>
<dbReference type="SMART" id="SM00834">
    <property type="entry name" value="CxxC_CXXC_SSSS"/>
    <property type="match status" value="1"/>
</dbReference>
<feature type="domain" description="Putative regulatory protein FmdB zinc ribbon" evidence="1">
    <location>
        <begin position="1"/>
        <end position="42"/>
    </location>
</feature>
<dbReference type="EMBL" id="BDUF01000086">
    <property type="protein sequence ID" value="GAX91302.1"/>
    <property type="molecule type" value="Genomic_DNA"/>
</dbReference>
<evidence type="ECO:0000259" key="1">
    <source>
        <dbReference type="SMART" id="SM00834"/>
    </source>
</evidence>
<gene>
    <name evidence="2" type="ORF">EFBL_2968</name>
</gene>
<sequence>MPNYDFRCLACSHEYEERVAFSEREKVACPKCGSKEKQQLFKAGAVKGPVAGSAGTNGSFGCGGSSALGGCGSGTGFT</sequence>
<keyword evidence="3" id="KW-1185">Reference proteome</keyword>
<dbReference type="Proteomes" id="UP000217785">
    <property type="component" value="Unassembled WGS sequence"/>
</dbReference>
<organism evidence="2 3">
    <name type="scientific">Effusibacillus lacus</name>
    <dbReference type="NCBI Taxonomy" id="1348429"/>
    <lineage>
        <taxon>Bacteria</taxon>
        <taxon>Bacillati</taxon>
        <taxon>Bacillota</taxon>
        <taxon>Bacilli</taxon>
        <taxon>Bacillales</taxon>
        <taxon>Alicyclobacillaceae</taxon>
        <taxon>Effusibacillus</taxon>
    </lineage>
</organism>
<evidence type="ECO:0000313" key="2">
    <source>
        <dbReference type="EMBL" id="GAX91302.1"/>
    </source>
</evidence>
<name>A0A292YEA4_9BACL</name>
<comment type="caution">
    <text evidence="2">The sequence shown here is derived from an EMBL/GenBank/DDBJ whole genome shotgun (WGS) entry which is preliminary data.</text>
</comment>
<dbReference type="Pfam" id="PF09723">
    <property type="entry name" value="Zn_ribbon_8"/>
    <property type="match status" value="1"/>
</dbReference>
<dbReference type="RefSeq" id="WP_096183019.1">
    <property type="nucleotide sequence ID" value="NZ_BDUF01000086.1"/>
</dbReference>
<accession>A0A292YEA4</accession>
<dbReference type="NCBIfam" id="TIGR02605">
    <property type="entry name" value="CxxC_CxxC_SSSS"/>
    <property type="match status" value="1"/>
</dbReference>
<proteinExistence type="predicted"/>
<protein>
    <recommendedName>
        <fullName evidence="1">Putative regulatory protein FmdB zinc ribbon domain-containing protein</fullName>
    </recommendedName>
</protein>